<keyword evidence="2" id="KW-1185">Reference proteome</keyword>
<dbReference type="Gene3D" id="3.40.50.720">
    <property type="entry name" value="NAD(P)-binding Rossmann-like Domain"/>
    <property type="match status" value="1"/>
</dbReference>
<reference evidence="1" key="1">
    <citation type="submission" date="2022-10" db="EMBL/GenBank/DDBJ databases">
        <title>The complete genomes of actinobacterial strains from the NBC collection.</title>
        <authorList>
            <person name="Joergensen T.S."/>
            <person name="Alvarez Arevalo M."/>
            <person name="Sterndorff E.B."/>
            <person name="Faurdal D."/>
            <person name="Vuksanovic O."/>
            <person name="Mourched A.-S."/>
            <person name="Charusanti P."/>
            <person name="Shaw S."/>
            <person name="Blin K."/>
            <person name="Weber T."/>
        </authorList>
    </citation>
    <scope>NUCLEOTIDE SEQUENCE</scope>
    <source>
        <strain evidence="1">NBC_01482</strain>
    </source>
</reference>
<organism evidence="1 2">
    <name type="scientific">Nocardia vinacea</name>
    <dbReference type="NCBI Taxonomy" id="96468"/>
    <lineage>
        <taxon>Bacteria</taxon>
        <taxon>Bacillati</taxon>
        <taxon>Actinomycetota</taxon>
        <taxon>Actinomycetes</taxon>
        <taxon>Mycobacteriales</taxon>
        <taxon>Nocardiaceae</taxon>
        <taxon>Nocardia</taxon>
    </lineage>
</organism>
<gene>
    <name evidence="1" type="ORF">OG563_40445</name>
</gene>
<dbReference type="Proteomes" id="UP001432062">
    <property type="component" value="Chromosome"/>
</dbReference>
<evidence type="ECO:0000313" key="1">
    <source>
        <dbReference type="EMBL" id="WUV51487.1"/>
    </source>
</evidence>
<proteinExistence type="predicted"/>
<sequence length="94" mass="10431">MHDLRIGIAVRTGKEDSSHTAAAVVDDFFAGRLTPPGRDREALSALLTRRCQNLVDRDGWGLIDAAERANGAKTKRPRVKFTRLNEMLDTARRG</sequence>
<protein>
    <submittedName>
        <fullName evidence="1">Uncharacterized protein</fullName>
    </submittedName>
</protein>
<accession>A0ABZ1ZBP7</accession>
<dbReference type="RefSeq" id="WP_329416338.1">
    <property type="nucleotide sequence ID" value="NZ_CP109441.1"/>
</dbReference>
<dbReference type="EMBL" id="CP109441">
    <property type="protein sequence ID" value="WUV51487.1"/>
    <property type="molecule type" value="Genomic_DNA"/>
</dbReference>
<evidence type="ECO:0000313" key="2">
    <source>
        <dbReference type="Proteomes" id="UP001432062"/>
    </source>
</evidence>
<name>A0ABZ1ZBP7_9NOCA</name>